<keyword evidence="2" id="KW-1185">Reference proteome</keyword>
<dbReference type="WBParaSite" id="OFLC_0001557001-mRNA-1">
    <property type="protein sequence ID" value="OFLC_0001557001-mRNA-1"/>
    <property type="gene ID" value="OFLC_0001557001"/>
</dbReference>
<gene>
    <name evidence="1" type="ORF">OFLC_LOCUS15557</name>
</gene>
<organism evidence="3">
    <name type="scientific">Onchocerca flexuosa</name>
    <dbReference type="NCBI Taxonomy" id="387005"/>
    <lineage>
        <taxon>Eukaryota</taxon>
        <taxon>Metazoa</taxon>
        <taxon>Ecdysozoa</taxon>
        <taxon>Nematoda</taxon>
        <taxon>Chromadorea</taxon>
        <taxon>Rhabditida</taxon>
        <taxon>Spirurina</taxon>
        <taxon>Spiruromorpha</taxon>
        <taxon>Filarioidea</taxon>
        <taxon>Onchocercidae</taxon>
        <taxon>Onchocerca</taxon>
    </lineage>
</organism>
<evidence type="ECO:0000313" key="3">
    <source>
        <dbReference type="WBParaSite" id="OFLC_0001557001-mRNA-1"/>
    </source>
</evidence>
<dbReference type="Proteomes" id="UP000267606">
    <property type="component" value="Unassembled WGS sequence"/>
</dbReference>
<sequence length="48" mass="5647">MIVYDIIGVVGSLQISHDLDDSIEILVMLIHKQLRLMVHRIDWKFTLK</sequence>
<reference evidence="1 2" key="2">
    <citation type="submission" date="2018-11" db="EMBL/GenBank/DDBJ databases">
        <authorList>
            <consortium name="Pathogen Informatics"/>
        </authorList>
    </citation>
    <scope>NUCLEOTIDE SEQUENCE [LARGE SCALE GENOMIC DNA]</scope>
</reference>
<reference evidence="3" key="1">
    <citation type="submission" date="2016-06" db="UniProtKB">
        <authorList>
            <consortium name="WormBaseParasite"/>
        </authorList>
    </citation>
    <scope>IDENTIFICATION</scope>
</reference>
<evidence type="ECO:0000313" key="2">
    <source>
        <dbReference type="Proteomes" id="UP000267606"/>
    </source>
</evidence>
<dbReference type="EMBL" id="UZAJ01042361">
    <property type="protein sequence ID" value="VDP22561.1"/>
    <property type="molecule type" value="Genomic_DNA"/>
</dbReference>
<accession>A0A183I745</accession>
<evidence type="ECO:0000313" key="1">
    <source>
        <dbReference type="EMBL" id="VDP22561.1"/>
    </source>
</evidence>
<protein>
    <submittedName>
        <fullName evidence="1 3">Uncharacterized protein</fullName>
    </submittedName>
</protein>
<name>A0A183I745_9BILA</name>
<dbReference type="AlphaFoldDB" id="A0A183I745"/>
<proteinExistence type="predicted"/>